<reference evidence="3" key="1">
    <citation type="submission" date="2021-09" db="EMBL/GenBank/DDBJ databases">
        <authorList>
            <consortium name="AG Swart"/>
            <person name="Singh M."/>
            <person name="Singh A."/>
            <person name="Seah K."/>
            <person name="Emmerich C."/>
        </authorList>
    </citation>
    <scope>NUCLEOTIDE SEQUENCE</scope>
    <source>
        <strain evidence="3">ATCC30299</strain>
    </source>
</reference>
<feature type="compositionally biased region" description="Acidic residues" evidence="1">
    <location>
        <begin position="328"/>
        <end position="340"/>
    </location>
</feature>
<feature type="domain" description="Uncharacterized bromodomain-containing protein 10 helical" evidence="2">
    <location>
        <begin position="14"/>
        <end position="109"/>
    </location>
</feature>
<evidence type="ECO:0000313" key="4">
    <source>
        <dbReference type="Proteomes" id="UP001162131"/>
    </source>
</evidence>
<dbReference type="InterPro" id="IPR028938">
    <property type="entry name" value="Rsf1-like"/>
</dbReference>
<keyword evidence="4" id="KW-1185">Reference proteome</keyword>
<protein>
    <recommendedName>
        <fullName evidence="2">Uncharacterized bromodomain-containing protein 10 helical domain-containing protein</fullName>
    </recommendedName>
</protein>
<dbReference type="PANTHER" id="PTHR14296:SF3">
    <property type="entry name" value="DIKAR, ISOFORM F"/>
    <property type="match status" value="1"/>
</dbReference>
<proteinExistence type="predicted"/>
<sequence length="556" mass="65223">MESALRLIQDMWQVPYICQFVKIFHGSLNMDLITPEELEQALLSPHQSSLCAELITKLLLKKSTTRRELPHGEGYAFDKWHDMLCKQITIWHRIYQKWEKLQSFDKFNATNRLAVKLFQELGGNPFLLPKLSSKKNEEPQQLLPPPTSATTRVRETRSQTNSLPRARKPRYADEFFENSSDFEEEEERYKHLGEISEQQRVVVIYYLCVLKLDTEEELLHELNYVPIEQQRVQPIGKDNSGAAYFYFNNTDCRIYKQQNEKFSLIAKTIDQVKELILRLQANGAYEFSRLLTSMMDDFTRNEQERTRKMLANIKKVHSTPGRKKYTENEYDDSDFSPVEDDMPRKRGPGRPRKIPLPERKPKVMPETSGNDLKLEGVIKYVSTANETVHSFSGFWQVKDKTPQEFRYLKTQPGGPSGLYSGYWRFYDKNIEENLDLKFDNKSVKGCGENVFGMFQVYGEWKKSDEKEILGETTLGQLKLERNYLKFEPSDESSCSEAELEVLDAVKPPHRLEFEEKVHLEHMRMPLKSVQELKKSLKAQEKRELRRVPFFKSDYLS</sequence>
<dbReference type="AlphaFoldDB" id="A0AAU9JPZ0"/>
<feature type="region of interest" description="Disordered" evidence="1">
    <location>
        <begin position="134"/>
        <end position="165"/>
    </location>
</feature>
<comment type="caution">
    <text evidence="3">The sequence shown here is derived from an EMBL/GenBank/DDBJ whole genome shotgun (WGS) entry which is preliminary data.</text>
</comment>
<dbReference type="Proteomes" id="UP001162131">
    <property type="component" value="Unassembled WGS sequence"/>
</dbReference>
<dbReference type="Pfam" id="PF23450">
    <property type="entry name" value="KIAA2026_hel"/>
    <property type="match status" value="1"/>
</dbReference>
<dbReference type="PANTHER" id="PTHR14296">
    <property type="entry name" value="REMODELING AND SPACING FACTOR 1"/>
    <property type="match status" value="1"/>
</dbReference>
<dbReference type="EMBL" id="CAJZBQ010000041">
    <property type="protein sequence ID" value="CAG9327059.1"/>
    <property type="molecule type" value="Genomic_DNA"/>
</dbReference>
<dbReference type="GO" id="GO:0006355">
    <property type="term" value="P:regulation of DNA-templated transcription"/>
    <property type="evidence" value="ECO:0007669"/>
    <property type="project" value="InterPro"/>
</dbReference>
<dbReference type="InterPro" id="IPR056522">
    <property type="entry name" value="KIAA2026_hel"/>
</dbReference>
<evidence type="ECO:0000313" key="3">
    <source>
        <dbReference type="EMBL" id="CAG9327059.1"/>
    </source>
</evidence>
<evidence type="ECO:0000259" key="2">
    <source>
        <dbReference type="Pfam" id="PF23450"/>
    </source>
</evidence>
<evidence type="ECO:0000256" key="1">
    <source>
        <dbReference type="SAM" id="MobiDB-lite"/>
    </source>
</evidence>
<accession>A0AAU9JPZ0</accession>
<name>A0AAU9JPZ0_9CILI</name>
<dbReference type="GO" id="GO:0031213">
    <property type="term" value="C:RSF complex"/>
    <property type="evidence" value="ECO:0007669"/>
    <property type="project" value="InterPro"/>
</dbReference>
<organism evidence="3 4">
    <name type="scientific">Blepharisma stoltei</name>
    <dbReference type="NCBI Taxonomy" id="1481888"/>
    <lineage>
        <taxon>Eukaryota</taxon>
        <taxon>Sar</taxon>
        <taxon>Alveolata</taxon>
        <taxon>Ciliophora</taxon>
        <taxon>Postciliodesmatophora</taxon>
        <taxon>Heterotrichea</taxon>
        <taxon>Heterotrichida</taxon>
        <taxon>Blepharismidae</taxon>
        <taxon>Blepharisma</taxon>
    </lineage>
</organism>
<gene>
    <name evidence="3" type="ORF">BSTOLATCC_MIC42317</name>
</gene>
<feature type="region of interest" description="Disordered" evidence="1">
    <location>
        <begin position="317"/>
        <end position="368"/>
    </location>
</feature>